<dbReference type="PANTHER" id="PTHR43546:SF3">
    <property type="entry name" value="UPF0173 METAL-DEPENDENT HYDROLASE MJ1163"/>
    <property type="match status" value="1"/>
</dbReference>
<organism evidence="1 2">
    <name type="scientific">Dethiosulfatibacter aminovorans DSM 17477</name>
    <dbReference type="NCBI Taxonomy" id="1121476"/>
    <lineage>
        <taxon>Bacteria</taxon>
        <taxon>Bacillati</taxon>
        <taxon>Bacillota</taxon>
        <taxon>Tissierellia</taxon>
        <taxon>Dethiosulfatibacter</taxon>
    </lineage>
</organism>
<proteinExistence type="predicted"/>
<dbReference type="PANTHER" id="PTHR43546">
    <property type="entry name" value="UPF0173 METAL-DEPENDENT HYDROLASE MJ1163-RELATED"/>
    <property type="match status" value="1"/>
</dbReference>
<dbReference type="InterPro" id="IPR050114">
    <property type="entry name" value="UPF0173_UPF0282_UlaG_hydrolase"/>
</dbReference>
<dbReference type="STRING" id="1121476.SAMN02745751_03117"/>
<dbReference type="SUPFAM" id="SSF56281">
    <property type="entry name" value="Metallo-hydrolase/oxidoreductase"/>
    <property type="match status" value="1"/>
</dbReference>
<dbReference type="Gene3D" id="3.60.15.10">
    <property type="entry name" value="Ribonuclease Z/Hydroxyacylglutathione hydrolase-like"/>
    <property type="match status" value="1"/>
</dbReference>
<accession>A0A1M6L8U6</accession>
<reference evidence="1 2" key="1">
    <citation type="submission" date="2016-11" db="EMBL/GenBank/DDBJ databases">
        <authorList>
            <person name="Jaros S."/>
            <person name="Januszkiewicz K."/>
            <person name="Wedrychowicz H."/>
        </authorList>
    </citation>
    <scope>NUCLEOTIDE SEQUENCE [LARGE SCALE GENOMIC DNA]</scope>
    <source>
        <strain evidence="1 2">DSM 17477</strain>
    </source>
</reference>
<keyword evidence="2" id="KW-1185">Reference proteome</keyword>
<dbReference type="EMBL" id="FQZL01000030">
    <property type="protein sequence ID" value="SHJ67564.1"/>
    <property type="molecule type" value="Genomic_DNA"/>
</dbReference>
<gene>
    <name evidence="1" type="ORF">SAMN02745751_03117</name>
</gene>
<protein>
    <submittedName>
        <fullName evidence="1">L-ascorbate metabolism protein UlaG, beta-lactamase superfamily</fullName>
    </submittedName>
</protein>
<evidence type="ECO:0000313" key="1">
    <source>
        <dbReference type="EMBL" id="SHJ67564.1"/>
    </source>
</evidence>
<name>A0A1M6L8U6_9FIRM</name>
<dbReference type="RefSeq" id="WP_073050493.1">
    <property type="nucleotide sequence ID" value="NZ_FQZL01000030.1"/>
</dbReference>
<dbReference type="OrthoDB" id="9789133at2"/>
<evidence type="ECO:0000313" key="2">
    <source>
        <dbReference type="Proteomes" id="UP000184052"/>
    </source>
</evidence>
<dbReference type="AlphaFoldDB" id="A0A1M6L8U6"/>
<dbReference type="Pfam" id="PF13483">
    <property type="entry name" value="Lactamase_B_3"/>
    <property type="match status" value="1"/>
</dbReference>
<sequence length="258" mass="30304">MTRKYEITYIANSGVMIKHEDVKLIVDGLHTKKAVEFSRVKEDTLEKIVRGYKPFDDVDYLLFTHRHVDHMCHKSIVEFLKNNDNAEVLYPKDEGCVIEAVDTFVKEGEYLGGALDIELGRKMKYPIKNGEIIFFKSKHMGDESLQCSNICYIIELDGIRFLHLGDGNIDYDYLERMLSDEKINVAFMNFPFMHLPEGKKIIREIIKPDHMVVFHLPFEEDDMSNYIKSTLRRYEKDRDKLPEVEIFIEEGAKVEYIY</sequence>
<dbReference type="InterPro" id="IPR036866">
    <property type="entry name" value="RibonucZ/Hydroxyglut_hydro"/>
</dbReference>
<dbReference type="Proteomes" id="UP000184052">
    <property type="component" value="Unassembled WGS sequence"/>
</dbReference>